<gene>
    <name evidence="2" type="ORF">GCM10023187_24330</name>
</gene>
<evidence type="ECO:0000313" key="2">
    <source>
        <dbReference type="EMBL" id="GAA4405687.1"/>
    </source>
</evidence>
<feature type="signal peptide" evidence="1">
    <location>
        <begin position="1"/>
        <end position="27"/>
    </location>
</feature>
<dbReference type="Proteomes" id="UP001500936">
    <property type="component" value="Unassembled WGS sequence"/>
</dbReference>
<organism evidence="2 3">
    <name type="scientific">Nibrella viscosa</name>
    <dbReference type="NCBI Taxonomy" id="1084524"/>
    <lineage>
        <taxon>Bacteria</taxon>
        <taxon>Pseudomonadati</taxon>
        <taxon>Bacteroidota</taxon>
        <taxon>Cytophagia</taxon>
        <taxon>Cytophagales</taxon>
        <taxon>Spirosomataceae</taxon>
        <taxon>Nibrella</taxon>
    </lineage>
</organism>
<evidence type="ECO:0000256" key="1">
    <source>
        <dbReference type="SAM" id="SignalP"/>
    </source>
</evidence>
<dbReference type="EMBL" id="BAABHB010000004">
    <property type="protein sequence ID" value="GAA4405687.1"/>
    <property type="molecule type" value="Genomic_DNA"/>
</dbReference>
<dbReference type="PROSITE" id="PS51257">
    <property type="entry name" value="PROKAR_LIPOPROTEIN"/>
    <property type="match status" value="1"/>
</dbReference>
<accession>A0ABP8KF08</accession>
<evidence type="ECO:0000313" key="3">
    <source>
        <dbReference type="Proteomes" id="UP001500936"/>
    </source>
</evidence>
<proteinExistence type="predicted"/>
<keyword evidence="3" id="KW-1185">Reference proteome</keyword>
<name>A0ABP8KF08_9BACT</name>
<protein>
    <recommendedName>
        <fullName evidence="4">YD repeat-containing protein</fullName>
    </recommendedName>
</protein>
<keyword evidence="1" id="KW-0732">Signal</keyword>
<dbReference type="RefSeq" id="WP_345267411.1">
    <property type="nucleotide sequence ID" value="NZ_BAABHB010000004.1"/>
</dbReference>
<reference evidence="3" key="1">
    <citation type="journal article" date="2019" name="Int. J. Syst. Evol. Microbiol.">
        <title>The Global Catalogue of Microorganisms (GCM) 10K type strain sequencing project: providing services to taxonomists for standard genome sequencing and annotation.</title>
        <authorList>
            <consortium name="The Broad Institute Genomics Platform"/>
            <consortium name="The Broad Institute Genome Sequencing Center for Infectious Disease"/>
            <person name="Wu L."/>
            <person name="Ma J."/>
        </authorList>
    </citation>
    <scope>NUCLEOTIDE SEQUENCE [LARGE SCALE GENOMIC DNA]</scope>
    <source>
        <strain evidence="3">JCM 17925</strain>
    </source>
</reference>
<feature type="chain" id="PRO_5045434332" description="YD repeat-containing protein" evidence="1">
    <location>
        <begin position="28"/>
        <end position="292"/>
    </location>
</feature>
<evidence type="ECO:0008006" key="4">
    <source>
        <dbReference type="Google" id="ProtNLM"/>
    </source>
</evidence>
<sequence length="292" mass="32938">MRKERLVLLFLSSFFLLSFFACGPAQVATPPVCSLVGTTEQIDQSGRLSTQVERSFTYAGGQLTSLYERNTDRQAGYRLEYNSNRVSRATDTQNQLTIAFDYALTQETDKPYRATFSRNNQLQTVYNLEYLPSGKISRVVENPQVVPIGATTIERIFTMTYDETGNITLERTQARQRNGSVLTTETEYTLDTQPSPYASVSQPVLLTIVALSQGVETLPGRFWNTGTVTGYTTYSVGTGNARTRREVATFTSTRDEFKKLTVQEQTTLSYLNSQTNPTSRKTQHTYVYQCRQ</sequence>
<comment type="caution">
    <text evidence="2">The sequence shown here is derived from an EMBL/GenBank/DDBJ whole genome shotgun (WGS) entry which is preliminary data.</text>
</comment>